<feature type="compositionally biased region" description="Basic and acidic residues" evidence="1">
    <location>
        <begin position="640"/>
        <end position="659"/>
    </location>
</feature>
<dbReference type="Proteomes" id="UP000308038">
    <property type="component" value="Unassembled WGS sequence"/>
</dbReference>
<keyword evidence="4" id="KW-1185">Reference proteome</keyword>
<organism evidence="3 4">
    <name type="scientific">Sphingomonas olei</name>
    <dbReference type="NCBI Taxonomy" id="1886787"/>
    <lineage>
        <taxon>Bacteria</taxon>
        <taxon>Pseudomonadati</taxon>
        <taxon>Pseudomonadota</taxon>
        <taxon>Alphaproteobacteria</taxon>
        <taxon>Sphingomonadales</taxon>
        <taxon>Sphingomonadaceae</taxon>
        <taxon>Sphingomonas</taxon>
    </lineage>
</organism>
<dbReference type="Gene3D" id="3.30.420.10">
    <property type="entry name" value="Ribonuclease H-like superfamily/Ribonuclease H"/>
    <property type="match status" value="1"/>
</dbReference>
<comment type="caution">
    <text evidence="3">The sequence shown here is derived from an EMBL/GenBank/DDBJ whole genome shotgun (WGS) entry which is preliminary data.</text>
</comment>
<evidence type="ECO:0000256" key="1">
    <source>
        <dbReference type="SAM" id="MobiDB-lite"/>
    </source>
</evidence>
<dbReference type="RefSeq" id="WP_136451305.1">
    <property type="nucleotide sequence ID" value="NZ_SSTI01000004.1"/>
</dbReference>
<protein>
    <recommendedName>
        <fullName evidence="2">Transposase-like Mu C-terminal domain-containing protein</fullName>
    </recommendedName>
</protein>
<feature type="non-terminal residue" evidence="3">
    <location>
        <position position="687"/>
    </location>
</feature>
<evidence type="ECO:0000259" key="2">
    <source>
        <dbReference type="Pfam" id="PF09299"/>
    </source>
</evidence>
<sequence length="687" mass="77521">MIIRERHVLVGTDDAPARLMVLWVGATQVALLDLLDAASRPQLMASTAVEAAIVAETWTVDVNPIEVSRAVGRVLSKKEIEVRDELWKLIEPLVTNVPAIFDPVQRGRLISVRVVETKRSRNTIKDKLDRYWRGGMRIAALIPDFASRGPRGSLPALPGGKKRGRPAGPNGEPHVDVTIAIQKAFQRAVDAERKVAKNRFTPQGAYKRFTDIECMMAEEDPDTGEITYVPKPEYRNLPAPSYRQFKWWFDGTNQKERVGRRQKGDALWDKDHRATLDTSAAQTWGPGSRFQIDATILEVALLSRHRAGDIIGKPVLYVVIDVWSRYIVGFYLGLTNASWAGAAMALANCLESKDELLRRHGYDPSKFAWESRHLSAALLADGGELKSHRGDVLASEFNCTVETAAPHRADWKGIVEQRFNMTNVRIGPYAPGHVDISYRGRGAEDYRFSARLTLDDLTEILIGLFLEYNNHHELKNLDLDADVDAARVPKVPLDLWRYGLRTRGEPKSYDHNFFRFAMMASAEVSVTPSGIEFRGRFYSCPELVASGLPAKARDGRRKVTISWDDRIVGEVYWHNPKSPTGYYVCRLTTKSRNAAEQDRSFWELDDADDRRKGEARDRKHDKRGDRSALTHRIEEVVKRAEEAFADGPKRDDGERVRDLRGKRRAEREDDAATEAPPLHDPAPVWSG</sequence>
<dbReference type="InterPro" id="IPR036397">
    <property type="entry name" value="RNaseH_sf"/>
</dbReference>
<evidence type="ECO:0000313" key="4">
    <source>
        <dbReference type="Proteomes" id="UP000308038"/>
    </source>
</evidence>
<dbReference type="Pfam" id="PF09299">
    <property type="entry name" value="Mu-transpos_C"/>
    <property type="match status" value="1"/>
</dbReference>
<proteinExistence type="predicted"/>
<evidence type="ECO:0000313" key="3">
    <source>
        <dbReference type="EMBL" id="THG40694.1"/>
    </source>
</evidence>
<dbReference type="InterPro" id="IPR015378">
    <property type="entry name" value="Transposase-like_Mu_C"/>
</dbReference>
<reference evidence="3 4" key="1">
    <citation type="submission" date="2019-04" db="EMBL/GenBank/DDBJ databases">
        <title>Microbes associate with the intestines of laboratory mice.</title>
        <authorList>
            <person name="Navarre W."/>
            <person name="Wong E."/>
            <person name="Huang K.C."/>
            <person name="Tropini C."/>
            <person name="Ng K."/>
            <person name="Yu B."/>
        </authorList>
    </citation>
    <scope>NUCLEOTIDE SEQUENCE [LARGE SCALE GENOMIC DNA]</scope>
    <source>
        <strain evidence="3 4">NM83_B4-11</strain>
    </source>
</reference>
<feature type="region of interest" description="Disordered" evidence="1">
    <location>
        <begin position="151"/>
        <end position="173"/>
    </location>
</feature>
<gene>
    <name evidence="3" type="ORF">E5988_07765</name>
</gene>
<name>A0ABY2QJ68_9SPHN</name>
<feature type="domain" description="Transposase-like Mu C-terminal" evidence="2">
    <location>
        <begin position="516"/>
        <end position="575"/>
    </location>
</feature>
<accession>A0ABY2QJ68</accession>
<feature type="region of interest" description="Disordered" evidence="1">
    <location>
        <begin position="640"/>
        <end position="687"/>
    </location>
</feature>
<dbReference type="EMBL" id="SSTI01000004">
    <property type="protein sequence ID" value="THG40694.1"/>
    <property type="molecule type" value="Genomic_DNA"/>
</dbReference>